<protein>
    <recommendedName>
        <fullName evidence="2">DUF7144 domain-containing protein</fullName>
    </recommendedName>
</protein>
<dbReference type="RefSeq" id="WP_141787969.1">
    <property type="nucleotide sequence ID" value="NZ_BAAAKX010000005.1"/>
</dbReference>
<proteinExistence type="predicted"/>
<evidence type="ECO:0000259" key="2">
    <source>
        <dbReference type="Pfam" id="PF23636"/>
    </source>
</evidence>
<dbReference type="Proteomes" id="UP000319514">
    <property type="component" value="Unassembled WGS sequence"/>
</dbReference>
<reference evidence="3 4" key="1">
    <citation type="submission" date="2019-06" db="EMBL/GenBank/DDBJ databases">
        <title>Sequencing the genomes of 1000 actinobacteria strains.</title>
        <authorList>
            <person name="Klenk H.-P."/>
        </authorList>
    </citation>
    <scope>NUCLEOTIDE SEQUENCE [LARGE SCALE GENOMIC DNA]</scope>
    <source>
        <strain evidence="3 4">DSM 18082</strain>
    </source>
</reference>
<dbReference type="AlphaFoldDB" id="A0A542ZI61"/>
<organism evidence="3 4">
    <name type="scientific">Oryzihumus leptocrescens</name>
    <dbReference type="NCBI Taxonomy" id="297536"/>
    <lineage>
        <taxon>Bacteria</taxon>
        <taxon>Bacillati</taxon>
        <taxon>Actinomycetota</taxon>
        <taxon>Actinomycetes</taxon>
        <taxon>Micrococcales</taxon>
        <taxon>Intrasporangiaceae</taxon>
        <taxon>Oryzihumus</taxon>
    </lineage>
</organism>
<feature type="transmembrane region" description="Helical" evidence="1">
    <location>
        <begin position="112"/>
        <end position="133"/>
    </location>
</feature>
<sequence length="137" mass="14669">MAHAHPGVTRTPTRWVGWVVFASFTMITLGAIEVMMAMVAFFNKAYYSVASSALALHINYTGWGIIQLAFGLLLIAAGYGLLAGQTWARAVAIVVAFLSAVANLAFIAANPWWALTVITLDVIVIYAVSVHGAESRL</sequence>
<keyword evidence="1" id="KW-0472">Membrane</keyword>
<evidence type="ECO:0000313" key="4">
    <source>
        <dbReference type="Proteomes" id="UP000319514"/>
    </source>
</evidence>
<feature type="domain" description="DUF7144" evidence="2">
    <location>
        <begin position="18"/>
        <end position="132"/>
    </location>
</feature>
<feature type="transmembrane region" description="Helical" evidence="1">
    <location>
        <begin position="87"/>
        <end position="106"/>
    </location>
</feature>
<dbReference type="EMBL" id="VFOQ01000001">
    <property type="protein sequence ID" value="TQL60022.1"/>
    <property type="molecule type" value="Genomic_DNA"/>
</dbReference>
<keyword evidence="1" id="KW-1133">Transmembrane helix</keyword>
<evidence type="ECO:0000313" key="3">
    <source>
        <dbReference type="EMBL" id="TQL60022.1"/>
    </source>
</evidence>
<comment type="caution">
    <text evidence="3">The sequence shown here is derived from an EMBL/GenBank/DDBJ whole genome shotgun (WGS) entry which is preliminary data.</text>
</comment>
<evidence type="ECO:0000256" key="1">
    <source>
        <dbReference type="SAM" id="Phobius"/>
    </source>
</evidence>
<gene>
    <name evidence="3" type="ORF">FB474_1397</name>
</gene>
<dbReference type="Pfam" id="PF23636">
    <property type="entry name" value="DUF7144"/>
    <property type="match status" value="1"/>
</dbReference>
<name>A0A542ZI61_9MICO</name>
<dbReference type="InterPro" id="IPR055568">
    <property type="entry name" value="DUF7144"/>
</dbReference>
<accession>A0A542ZI61</accession>
<feature type="transmembrane region" description="Helical" evidence="1">
    <location>
        <begin position="15"/>
        <end position="42"/>
    </location>
</feature>
<dbReference type="OrthoDB" id="4482242at2"/>
<keyword evidence="4" id="KW-1185">Reference proteome</keyword>
<keyword evidence="1" id="KW-0812">Transmembrane</keyword>
<feature type="transmembrane region" description="Helical" evidence="1">
    <location>
        <begin position="62"/>
        <end position="82"/>
    </location>
</feature>